<evidence type="ECO:0000313" key="1">
    <source>
        <dbReference type="EMBL" id="KAK3906056.1"/>
    </source>
</evidence>
<reference evidence="1" key="2">
    <citation type="submission" date="2023-05" db="EMBL/GenBank/DDBJ databases">
        <authorList>
            <consortium name="Lawrence Berkeley National Laboratory"/>
            <person name="Steindorff A."/>
            <person name="Hensen N."/>
            <person name="Bonometti L."/>
            <person name="Westerberg I."/>
            <person name="Brannstrom I.O."/>
            <person name="Guillou S."/>
            <person name="Cros-Aarteil S."/>
            <person name="Calhoun S."/>
            <person name="Haridas S."/>
            <person name="Kuo A."/>
            <person name="Mondo S."/>
            <person name="Pangilinan J."/>
            <person name="Riley R."/>
            <person name="Labutti K."/>
            <person name="Andreopoulos B."/>
            <person name="Lipzen A."/>
            <person name="Chen C."/>
            <person name="Yanf M."/>
            <person name="Daum C."/>
            <person name="Ng V."/>
            <person name="Clum A."/>
            <person name="Ohm R."/>
            <person name="Martin F."/>
            <person name="Silar P."/>
            <person name="Natvig D."/>
            <person name="Lalanne C."/>
            <person name="Gautier V."/>
            <person name="Ament-Velasquez S.L."/>
            <person name="Kruys A."/>
            <person name="Hutchinson M.I."/>
            <person name="Powell A.J."/>
            <person name="Barry K."/>
            <person name="Miller A.N."/>
            <person name="Grigoriev I.V."/>
            <person name="Debuchy R."/>
            <person name="Gladieux P."/>
            <person name="Thoren M.H."/>
            <person name="Johannesson H."/>
        </authorList>
    </citation>
    <scope>NUCLEOTIDE SEQUENCE</scope>
    <source>
        <strain evidence="1">CBS 103.79</strain>
    </source>
</reference>
<organism evidence="1 2">
    <name type="scientific">Staphylotrichum tortipilum</name>
    <dbReference type="NCBI Taxonomy" id="2831512"/>
    <lineage>
        <taxon>Eukaryota</taxon>
        <taxon>Fungi</taxon>
        <taxon>Dikarya</taxon>
        <taxon>Ascomycota</taxon>
        <taxon>Pezizomycotina</taxon>
        <taxon>Sordariomycetes</taxon>
        <taxon>Sordariomycetidae</taxon>
        <taxon>Sordariales</taxon>
        <taxon>Chaetomiaceae</taxon>
        <taxon>Staphylotrichum</taxon>
    </lineage>
</organism>
<evidence type="ECO:0000313" key="2">
    <source>
        <dbReference type="Proteomes" id="UP001303889"/>
    </source>
</evidence>
<keyword evidence="2" id="KW-1185">Reference proteome</keyword>
<dbReference type="Proteomes" id="UP001303889">
    <property type="component" value="Unassembled WGS sequence"/>
</dbReference>
<gene>
    <name evidence="1" type="ORF">C8A05DRAFT_12200</name>
</gene>
<sequence length="310" mass="32235">MCYLTLLVPAYAFAQSFVGGDLSAQAPYGLPAQDFAFAATTPTSNNTFPITGYNTSLPAGANDATETDVGGWSLNIRVLANVPLANSSSPAINKALYMDATAMTITPPAGVGGFNSSSWRVCAIVFTGGLRAGGATHADGSCTGVLAEDCINQLQANSLANKAGRTGGCRDLDVPTNCGVHFNGLTGTGYGEFASVVDLLPPSQEITPIGNGSLTDRGSMFFASGFEPAHRGNISALAAAERRVWPVLMTWTHFDEAGAVADSAGWLSCAKTNDSKEVAETASFAPVSRVLVGLERMGWMVLLWVSIMFS</sequence>
<name>A0AAN6MTB3_9PEZI</name>
<comment type="caution">
    <text evidence="1">The sequence shown here is derived from an EMBL/GenBank/DDBJ whole genome shotgun (WGS) entry which is preliminary data.</text>
</comment>
<reference evidence="1" key="1">
    <citation type="journal article" date="2023" name="Mol. Phylogenet. Evol.">
        <title>Genome-scale phylogeny and comparative genomics of the fungal order Sordariales.</title>
        <authorList>
            <person name="Hensen N."/>
            <person name="Bonometti L."/>
            <person name="Westerberg I."/>
            <person name="Brannstrom I.O."/>
            <person name="Guillou S."/>
            <person name="Cros-Aarteil S."/>
            <person name="Calhoun S."/>
            <person name="Haridas S."/>
            <person name="Kuo A."/>
            <person name="Mondo S."/>
            <person name="Pangilinan J."/>
            <person name="Riley R."/>
            <person name="LaButti K."/>
            <person name="Andreopoulos B."/>
            <person name="Lipzen A."/>
            <person name="Chen C."/>
            <person name="Yan M."/>
            <person name="Daum C."/>
            <person name="Ng V."/>
            <person name="Clum A."/>
            <person name="Steindorff A."/>
            <person name="Ohm R.A."/>
            <person name="Martin F."/>
            <person name="Silar P."/>
            <person name="Natvig D.O."/>
            <person name="Lalanne C."/>
            <person name="Gautier V."/>
            <person name="Ament-Velasquez S.L."/>
            <person name="Kruys A."/>
            <person name="Hutchinson M.I."/>
            <person name="Powell A.J."/>
            <person name="Barry K."/>
            <person name="Miller A.N."/>
            <person name="Grigoriev I.V."/>
            <person name="Debuchy R."/>
            <person name="Gladieux P."/>
            <person name="Hiltunen Thoren M."/>
            <person name="Johannesson H."/>
        </authorList>
    </citation>
    <scope>NUCLEOTIDE SEQUENCE</scope>
    <source>
        <strain evidence="1">CBS 103.79</strain>
    </source>
</reference>
<protein>
    <submittedName>
        <fullName evidence="1">Uncharacterized protein</fullName>
    </submittedName>
</protein>
<accession>A0AAN6MTB3</accession>
<proteinExistence type="predicted"/>
<dbReference type="AlphaFoldDB" id="A0AAN6MTB3"/>
<dbReference type="EMBL" id="MU855338">
    <property type="protein sequence ID" value="KAK3906056.1"/>
    <property type="molecule type" value="Genomic_DNA"/>
</dbReference>